<keyword evidence="2" id="KW-1185">Reference proteome</keyword>
<evidence type="ECO:0000313" key="1">
    <source>
        <dbReference type="EMBL" id="MFG3816333.1"/>
    </source>
</evidence>
<gene>
    <name evidence="1" type="ORF">VPK24_01685</name>
</gene>
<reference evidence="2" key="1">
    <citation type="journal article" date="2024" name="Algal Res.">
        <title>Biochemical, toxicological and genomic investigation of a high-biomass producing Limnothrix strain isolated from Italian shallow drinking water reservoir.</title>
        <authorList>
            <person name="Simonazzi M."/>
            <person name="Shishido T.K."/>
            <person name="Delbaje E."/>
            <person name="Wahlsten M."/>
            <person name="Fewer D.P."/>
            <person name="Sivonen K."/>
            <person name="Pezzolesi L."/>
            <person name="Pistocchi R."/>
        </authorList>
    </citation>
    <scope>NUCLEOTIDE SEQUENCE [LARGE SCALE GENOMIC DNA]</scope>
    <source>
        <strain evidence="2">LRLZ20PSL1</strain>
    </source>
</reference>
<dbReference type="RefSeq" id="WP_393010150.1">
    <property type="nucleotide sequence ID" value="NZ_JAZAQF010000007.1"/>
</dbReference>
<accession>A0ABW7C8S9</accession>
<name>A0ABW7C8S9_9CYAN</name>
<evidence type="ECO:0000313" key="2">
    <source>
        <dbReference type="Proteomes" id="UP001604335"/>
    </source>
</evidence>
<sequence length="206" mass="23402">MEEQMEKPYSTDELLQILAEEQRACMQGQRLHLTAKVSGIAPLDRLIDPKGIQKFTAYQNFRAQIHAYQREQGVSGLVWRSIALGPHRLDYPELHDQLVALPEDIHTLQRFKDDAIKFWRSVTVGFDRHLSVAGGRDFCTLTPNDEQRLIDRAEWVSLDPRGQALPCEVVLQLGWGDPAGARYRRDWPQSGSELVHAVPPGGRPMP</sequence>
<protein>
    <submittedName>
        <fullName evidence="1">Uncharacterized protein</fullName>
    </submittedName>
</protein>
<dbReference type="Proteomes" id="UP001604335">
    <property type="component" value="Unassembled WGS sequence"/>
</dbReference>
<organism evidence="1 2">
    <name type="scientific">Limnothrix redekei LRLZ20PSL1</name>
    <dbReference type="NCBI Taxonomy" id="3112953"/>
    <lineage>
        <taxon>Bacteria</taxon>
        <taxon>Bacillati</taxon>
        <taxon>Cyanobacteriota</taxon>
        <taxon>Cyanophyceae</taxon>
        <taxon>Pseudanabaenales</taxon>
        <taxon>Pseudanabaenaceae</taxon>
        <taxon>Limnothrix</taxon>
    </lineage>
</organism>
<proteinExistence type="predicted"/>
<comment type="caution">
    <text evidence="1">The sequence shown here is derived from an EMBL/GenBank/DDBJ whole genome shotgun (WGS) entry which is preliminary data.</text>
</comment>
<dbReference type="EMBL" id="JAZAQF010000007">
    <property type="protein sequence ID" value="MFG3816333.1"/>
    <property type="molecule type" value="Genomic_DNA"/>
</dbReference>